<feature type="region of interest" description="Disordered" evidence="6">
    <location>
        <begin position="55"/>
        <end position="78"/>
    </location>
</feature>
<organism evidence="7 8">
    <name type="scientific">Candidatus Kerfeldbacteria bacterium RIFCSPLOWO2_01_FULL_48_11</name>
    <dbReference type="NCBI Taxonomy" id="1798543"/>
    <lineage>
        <taxon>Bacteria</taxon>
        <taxon>Candidatus Kerfeldiibacteriota</taxon>
    </lineage>
</organism>
<comment type="caution">
    <text evidence="7">The sequence shown here is derived from an EMBL/GenBank/DDBJ whole genome shotgun (WGS) entry which is preliminary data.</text>
</comment>
<dbReference type="PANTHER" id="PTHR10746">
    <property type="entry name" value="50S RIBOSOMAL PROTEIN L4"/>
    <property type="match status" value="1"/>
</dbReference>
<evidence type="ECO:0000256" key="1">
    <source>
        <dbReference type="ARBA" id="ARBA00010528"/>
    </source>
</evidence>
<evidence type="ECO:0000256" key="5">
    <source>
        <dbReference type="HAMAP-Rule" id="MF_01328"/>
    </source>
</evidence>
<protein>
    <recommendedName>
        <fullName evidence="4 5">Large ribosomal subunit protein uL4</fullName>
    </recommendedName>
</protein>
<evidence type="ECO:0000313" key="8">
    <source>
        <dbReference type="Proteomes" id="UP000179164"/>
    </source>
</evidence>
<accession>A0A1G2B5C6</accession>
<evidence type="ECO:0000256" key="6">
    <source>
        <dbReference type="SAM" id="MobiDB-lite"/>
    </source>
</evidence>
<keyword evidence="5" id="KW-0699">rRNA-binding</keyword>
<dbReference type="STRING" id="1798543.A2898_00170"/>
<dbReference type="GO" id="GO:0006412">
    <property type="term" value="P:translation"/>
    <property type="evidence" value="ECO:0007669"/>
    <property type="project" value="UniProtKB-UniRule"/>
</dbReference>
<dbReference type="InterPro" id="IPR023574">
    <property type="entry name" value="Ribosomal_uL4_dom_sf"/>
</dbReference>
<dbReference type="Pfam" id="PF00573">
    <property type="entry name" value="Ribosomal_L4"/>
    <property type="match status" value="1"/>
</dbReference>
<evidence type="ECO:0000256" key="4">
    <source>
        <dbReference type="ARBA" id="ARBA00035244"/>
    </source>
</evidence>
<dbReference type="AlphaFoldDB" id="A0A1G2B5C6"/>
<comment type="similarity">
    <text evidence="1 5">Belongs to the universal ribosomal protein uL4 family.</text>
</comment>
<dbReference type="GO" id="GO:0019843">
    <property type="term" value="F:rRNA binding"/>
    <property type="evidence" value="ECO:0007669"/>
    <property type="project" value="UniProtKB-UniRule"/>
</dbReference>
<name>A0A1G2B5C6_9BACT</name>
<sequence>MAKVPVYNAEGAKAGTMDVPDEIFGVKIDPRLVQQAVVTQLANRRKPIAHTLTKSEVRGGGRKPWRQKGTGRARHGSIRSPLWRGGGVTFGPRSNRNFSLKMNQKARRKALFMTLTDKAENKQLVILDGLSIEKPKTKTLVSLFKKLPLHSSILFVLPEKMESIQKSARNISHVSVIRADSLNVVDVLRHRGMVVLKKSVEVIGSTYRAASSVAK</sequence>
<keyword evidence="2 5" id="KW-0689">Ribosomal protein</keyword>
<dbReference type="GO" id="GO:0005840">
    <property type="term" value="C:ribosome"/>
    <property type="evidence" value="ECO:0007669"/>
    <property type="project" value="UniProtKB-KW"/>
</dbReference>
<dbReference type="NCBIfam" id="TIGR03953">
    <property type="entry name" value="rplD_bact"/>
    <property type="match status" value="1"/>
</dbReference>
<keyword evidence="3 5" id="KW-0687">Ribonucleoprotein</keyword>
<dbReference type="HAMAP" id="MF_01328_B">
    <property type="entry name" value="Ribosomal_uL4_B"/>
    <property type="match status" value="1"/>
</dbReference>
<dbReference type="GO" id="GO:0003735">
    <property type="term" value="F:structural constituent of ribosome"/>
    <property type="evidence" value="ECO:0007669"/>
    <property type="project" value="InterPro"/>
</dbReference>
<evidence type="ECO:0000313" key="7">
    <source>
        <dbReference type="EMBL" id="OGY84371.1"/>
    </source>
</evidence>
<comment type="subunit">
    <text evidence="5">Part of the 50S ribosomal subunit.</text>
</comment>
<dbReference type="GO" id="GO:1990904">
    <property type="term" value="C:ribonucleoprotein complex"/>
    <property type="evidence" value="ECO:0007669"/>
    <property type="project" value="UniProtKB-KW"/>
</dbReference>
<dbReference type="PANTHER" id="PTHR10746:SF6">
    <property type="entry name" value="LARGE RIBOSOMAL SUBUNIT PROTEIN UL4M"/>
    <property type="match status" value="1"/>
</dbReference>
<dbReference type="Proteomes" id="UP000179164">
    <property type="component" value="Unassembled WGS sequence"/>
</dbReference>
<dbReference type="InterPro" id="IPR013005">
    <property type="entry name" value="Ribosomal_uL4-like"/>
</dbReference>
<dbReference type="EMBL" id="MHKE01000008">
    <property type="protein sequence ID" value="OGY84371.1"/>
    <property type="molecule type" value="Genomic_DNA"/>
</dbReference>
<evidence type="ECO:0000256" key="2">
    <source>
        <dbReference type="ARBA" id="ARBA00022980"/>
    </source>
</evidence>
<proteinExistence type="inferred from homology"/>
<keyword evidence="5" id="KW-0694">RNA-binding</keyword>
<dbReference type="InterPro" id="IPR002136">
    <property type="entry name" value="Ribosomal_uL4"/>
</dbReference>
<dbReference type="SUPFAM" id="SSF52166">
    <property type="entry name" value="Ribosomal protein L4"/>
    <property type="match status" value="1"/>
</dbReference>
<feature type="compositionally biased region" description="Basic residues" evidence="6">
    <location>
        <begin position="60"/>
        <end position="77"/>
    </location>
</feature>
<dbReference type="Gene3D" id="3.40.1370.10">
    <property type="match status" value="1"/>
</dbReference>
<evidence type="ECO:0000256" key="3">
    <source>
        <dbReference type="ARBA" id="ARBA00023274"/>
    </source>
</evidence>
<gene>
    <name evidence="5" type="primary">rplD</name>
    <name evidence="7" type="ORF">A2898_00170</name>
</gene>
<comment type="function">
    <text evidence="5">Forms part of the polypeptide exit tunnel.</text>
</comment>
<comment type="function">
    <text evidence="5">One of the primary rRNA binding proteins, this protein initially binds near the 5'-end of the 23S rRNA. It is important during the early stages of 50S assembly. It makes multiple contacts with different domains of the 23S rRNA in the assembled 50S subunit and ribosome.</text>
</comment>
<reference evidence="7 8" key="1">
    <citation type="journal article" date="2016" name="Nat. Commun.">
        <title>Thousands of microbial genomes shed light on interconnected biogeochemical processes in an aquifer system.</title>
        <authorList>
            <person name="Anantharaman K."/>
            <person name="Brown C.T."/>
            <person name="Hug L.A."/>
            <person name="Sharon I."/>
            <person name="Castelle C.J."/>
            <person name="Probst A.J."/>
            <person name="Thomas B.C."/>
            <person name="Singh A."/>
            <person name="Wilkins M.J."/>
            <person name="Karaoz U."/>
            <person name="Brodie E.L."/>
            <person name="Williams K.H."/>
            <person name="Hubbard S.S."/>
            <person name="Banfield J.F."/>
        </authorList>
    </citation>
    <scope>NUCLEOTIDE SEQUENCE [LARGE SCALE GENOMIC DNA]</scope>
</reference>